<evidence type="ECO:0000256" key="5">
    <source>
        <dbReference type="ARBA" id="ARBA00023034"/>
    </source>
</evidence>
<dbReference type="AlphaFoldDB" id="A0A316VDR7"/>
<evidence type="ECO:0000256" key="6">
    <source>
        <dbReference type="ARBA" id="ARBA00023136"/>
    </source>
</evidence>
<dbReference type="RefSeq" id="XP_025355766.1">
    <property type="nucleotide sequence ID" value="XM_025499880.1"/>
</dbReference>
<dbReference type="FunCoup" id="A0A316VDR7">
    <property type="interactions" value="439"/>
</dbReference>
<name>A0A316VDR7_9BASI</name>
<dbReference type="Pfam" id="PF16854">
    <property type="entry name" value="VPS53_C"/>
    <property type="match status" value="1"/>
</dbReference>
<evidence type="ECO:0000256" key="4">
    <source>
        <dbReference type="ARBA" id="ARBA00022753"/>
    </source>
</evidence>
<feature type="domain" description="Vps53 N-terminal" evidence="8">
    <location>
        <begin position="148"/>
        <end position="482"/>
    </location>
</feature>
<keyword evidence="4" id="KW-0967">Endosome</keyword>
<comment type="subcellular location">
    <subcellularLocation>
        <location evidence="2">Endosome membrane</location>
        <topology evidence="2">Peripheral membrane protein</topology>
    </subcellularLocation>
    <subcellularLocation>
        <location evidence="1">Golgi apparatus</location>
        <location evidence="1">trans-Golgi network membrane</location>
        <topology evidence="1">Peripheral membrane protein</topology>
    </subcellularLocation>
</comment>
<feature type="compositionally biased region" description="Polar residues" evidence="7">
    <location>
        <begin position="58"/>
        <end position="72"/>
    </location>
</feature>
<dbReference type="STRING" id="1280837.A0A316VDR7"/>
<evidence type="ECO:0000313" key="11">
    <source>
        <dbReference type="Proteomes" id="UP000245771"/>
    </source>
</evidence>
<dbReference type="GO" id="GO:0010008">
    <property type="term" value="C:endosome membrane"/>
    <property type="evidence" value="ECO:0007669"/>
    <property type="project" value="UniProtKB-SubCell"/>
</dbReference>
<reference evidence="10 11" key="1">
    <citation type="journal article" date="2018" name="Mol. Biol. Evol.">
        <title>Broad Genomic Sampling Reveals a Smut Pathogenic Ancestry of the Fungal Clade Ustilaginomycotina.</title>
        <authorList>
            <person name="Kijpornyongpan T."/>
            <person name="Mondo S.J."/>
            <person name="Barry K."/>
            <person name="Sandor L."/>
            <person name="Lee J."/>
            <person name="Lipzen A."/>
            <person name="Pangilinan J."/>
            <person name="LaButti K."/>
            <person name="Hainaut M."/>
            <person name="Henrissat B."/>
            <person name="Grigoriev I.V."/>
            <person name="Spatafora J.W."/>
            <person name="Aime M.C."/>
        </authorList>
    </citation>
    <scope>NUCLEOTIDE SEQUENCE [LARGE SCALE GENOMIC DNA]</scope>
    <source>
        <strain evidence="10 11">MCA 3882</strain>
    </source>
</reference>
<accession>A0A316VDR7</accession>
<evidence type="ECO:0000313" key="10">
    <source>
        <dbReference type="EMBL" id="PWN35464.1"/>
    </source>
</evidence>
<dbReference type="InterPro" id="IPR039766">
    <property type="entry name" value="Vps53"/>
</dbReference>
<protein>
    <submittedName>
        <fullName evidence="10">Uncharacterized protein</fullName>
    </submittedName>
</protein>
<dbReference type="PANTHER" id="PTHR12820">
    <property type="entry name" value="VACUOLAR SORTING PROTEIN 53"/>
    <property type="match status" value="1"/>
</dbReference>
<feature type="compositionally biased region" description="Gly residues" evidence="7">
    <location>
        <begin position="899"/>
        <end position="909"/>
    </location>
</feature>
<dbReference type="InParanoid" id="A0A316VDR7"/>
<dbReference type="Proteomes" id="UP000245771">
    <property type="component" value="Unassembled WGS sequence"/>
</dbReference>
<evidence type="ECO:0000256" key="7">
    <source>
        <dbReference type="SAM" id="MobiDB-lite"/>
    </source>
</evidence>
<evidence type="ECO:0000256" key="2">
    <source>
        <dbReference type="ARBA" id="ARBA00004481"/>
    </source>
</evidence>
<keyword evidence="11" id="KW-1185">Reference proteome</keyword>
<evidence type="ECO:0000256" key="1">
    <source>
        <dbReference type="ARBA" id="ARBA00004150"/>
    </source>
</evidence>
<dbReference type="GO" id="GO:0005829">
    <property type="term" value="C:cytosol"/>
    <property type="evidence" value="ECO:0007669"/>
    <property type="project" value="GOC"/>
</dbReference>
<keyword evidence="6" id="KW-0472">Membrane</keyword>
<keyword evidence="5" id="KW-0333">Golgi apparatus</keyword>
<comment type="similarity">
    <text evidence="3">Belongs to the VPS53 family.</text>
</comment>
<sequence length="940" mass="103842">MRFGRPDHALKGDLIQTPLPSRLPTELNLSIAKVLAIPISPAAGQSENEGGEIPLRKSSLSAQSPGVNGTSRVQHDDSPSLTTQLASLFPSANDLTPESIARKQAQIRQELAIQEQYIATLLEKLLKRQAALRRQEGDDVQDGDFEESSISHLSSHDLDQKVQTLFQQLSVIREKAHKSEEIVRDITRDIRMLDTCKRNVVNSMTALKRLQMLVNAVSQLERLTKASRFREASSSLSAVKSLQSSFKGFAGVERVASIQREVSALQKELGDKARAEIESHFTNDANRPLRTTSVPDAALVIDALGAEAKQSLIDFYTTYQLREYRRIFRATDEAGQLDNVARRFAWFRRILKTYDEEHSAVFEEGPIKKWNVAGELLRKFTEITRQDIRSVLIRTQGKLQVPVLLEALSASLEFERSMSQRFGMPFAQLSAGSNAAESSVPSTPIKPSPSSQTTLSSAFDPYLNLFVEAQDRTLSEMIQTFKRQGTRASLDESSNEHGRDGAHTVLPSSTELFYFYGSVLEQCGRLSTREPFRDLCGVYKKHLQGYAEEVLKPLLQRTDFVRRSADVRASISDLQRICMVINTADYCATTSKQLEEKLKEKIDAEFRDSVDFEPERDVYLSVVSNGVQALTRELETSVEAAYQQMLRASWNNLDQTDIKSAYVDEFAGSLEHVAVVVRQDIQSKRYVRNWCDKVVGLVLARFMFNIVKLKPVSSLAAQQLLTDLTEIRMSLLELPRYTLSEEGSTSAASSYNRYVSKGIGRIETLLKLIAISEDSPPEVLVDTYIESVGDRSFSNFQKILDLKGIRKSEQNTLMDTFVSRSSQIDSLEDSSFLTTLDMDTTNVPGAIGLGGGSMVTGTDTPPASAGAGLFNFIAGGVGDGGTNTPPLGSAPRFSSPAGRGKGSGQGDAVGAGAQRAFSDLRRFGSMLVGRREASSDNKGR</sequence>
<dbReference type="Gene3D" id="1.10.357.110">
    <property type="entry name" value="Vacuolar protein sorting-associated protein 53, C-terminus"/>
    <property type="match status" value="1"/>
</dbReference>
<dbReference type="InterPro" id="IPR038260">
    <property type="entry name" value="Vps53_C_sf"/>
</dbReference>
<dbReference type="GO" id="GO:0000938">
    <property type="term" value="C:GARP complex"/>
    <property type="evidence" value="ECO:0007669"/>
    <property type="project" value="InterPro"/>
</dbReference>
<feature type="region of interest" description="Disordered" evidence="7">
    <location>
        <begin position="881"/>
        <end position="913"/>
    </location>
</feature>
<evidence type="ECO:0000259" key="9">
    <source>
        <dbReference type="Pfam" id="PF16854"/>
    </source>
</evidence>
<dbReference type="PANTHER" id="PTHR12820:SF0">
    <property type="entry name" value="VACUOLAR PROTEIN SORTING-ASSOCIATED PROTEIN 53 HOMOLOG"/>
    <property type="match status" value="1"/>
</dbReference>
<feature type="domain" description="Vps53 C-terminal" evidence="9">
    <location>
        <begin position="719"/>
        <end position="805"/>
    </location>
</feature>
<dbReference type="GeneID" id="37021661"/>
<dbReference type="GO" id="GO:0042147">
    <property type="term" value="P:retrograde transport, endosome to Golgi"/>
    <property type="evidence" value="ECO:0007669"/>
    <property type="project" value="InterPro"/>
</dbReference>
<feature type="region of interest" description="Disordered" evidence="7">
    <location>
        <begin position="42"/>
        <end position="79"/>
    </location>
</feature>
<evidence type="ECO:0000259" key="8">
    <source>
        <dbReference type="Pfam" id="PF04100"/>
    </source>
</evidence>
<dbReference type="InterPro" id="IPR007234">
    <property type="entry name" value="Vps53_N"/>
</dbReference>
<gene>
    <name evidence="10" type="ORF">FA14DRAFT_164344</name>
</gene>
<evidence type="ECO:0000256" key="3">
    <source>
        <dbReference type="ARBA" id="ARBA00008628"/>
    </source>
</evidence>
<dbReference type="InterPro" id="IPR031745">
    <property type="entry name" value="Vps53_C"/>
</dbReference>
<dbReference type="OrthoDB" id="10261632at2759"/>
<organism evidence="10 11">
    <name type="scientific">Meira miltonrushii</name>
    <dbReference type="NCBI Taxonomy" id="1280837"/>
    <lineage>
        <taxon>Eukaryota</taxon>
        <taxon>Fungi</taxon>
        <taxon>Dikarya</taxon>
        <taxon>Basidiomycota</taxon>
        <taxon>Ustilaginomycotina</taxon>
        <taxon>Exobasidiomycetes</taxon>
        <taxon>Exobasidiales</taxon>
        <taxon>Brachybasidiaceae</taxon>
        <taxon>Meira</taxon>
    </lineage>
</organism>
<proteinExistence type="inferred from homology"/>
<dbReference type="EMBL" id="KZ819603">
    <property type="protein sequence ID" value="PWN35464.1"/>
    <property type="molecule type" value="Genomic_DNA"/>
</dbReference>
<dbReference type="Pfam" id="PF04100">
    <property type="entry name" value="Vps53_N"/>
    <property type="match status" value="1"/>
</dbReference>